<name>A0A811LL00_9BILA</name>
<evidence type="ECO:0000256" key="1">
    <source>
        <dbReference type="SAM" id="Phobius"/>
    </source>
</evidence>
<dbReference type="EMBL" id="CAJFDH010000006">
    <property type="protein sequence ID" value="CAD5229161.1"/>
    <property type="molecule type" value="Genomic_DNA"/>
</dbReference>
<feature type="transmembrane region" description="Helical" evidence="1">
    <location>
        <begin position="36"/>
        <end position="60"/>
    </location>
</feature>
<dbReference type="EMBL" id="CAJFCW020000006">
    <property type="protein sequence ID" value="CAG9125920.1"/>
    <property type="molecule type" value="Genomic_DNA"/>
</dbReference>
<keyword evidence="1" id="KW-0812">Transmembrane</keyword>
<dbReference type="OrthoDB" id="5859029at2759"/>
<dbReference type="AlphaFoldDB" id="A0A811LL00"/>
<evidence type="ECO:0000313" key="3">
    <source>
        <dbReference type="Proteomes" id="UP000614601"/>
    </source>
</evidence>
<accession>A0A811LL00</accession>
<keyword evidence="1" id="KW-1133">Transmembrane helix</keyword>
<proteinExistence type="predicted"/>
<evidence type="ECO:0000313" key="2">
    <source>
        <dbReference type="EMBL" id="CAD5229161.1"/>
    </source>
</evidence>
<protein>
    <submittedName>
        <fullName evidence="2">Uncharacterized protein</fullName>
    </submittedName>
</protein>
<gene>
    <name evidence="2" type="ORF">BOKJ2_LOCUS13220</name>
</gene>
<comment type="caution">
    <text evidence="2">The sequence shown here is derived from an EMBL/GenBank/DDBJ whole genome shotgun (WGS) entry which is preliminary data.</text>
</comment>
<keyword evidence="3" id="KW-1185">Reference proteome</keyword>
<reference evidence="2" key="1">
    <citation type="submission" date="2020-09" db="EMBL/GenBank/DDBJ databases">
        <authorList>
            <person name="Kikuchi T."/>
        </authorList>
    </citation>
    <scope>NUCLEOTIDE SEQUENCE</scope>
    <source>
        <strain evidence="2">SH1</strain>
    </source>
</reference>
<sequence length="162" mass="18391">MANFSNETLPGEEYLNTTWSSDTDIPLQYCVYSQNAVIQAMAFIVVSNLIVLVIIGYLIYDASFSTTMMEVRNSISTCSHALTRTCRFSTYPVAVIMAKAEDIGMKREDVVNEYVKDSYQRRSFVYNVLGETPFTRMFLQSFPSQFMNSGFEGELLITKKDA</sequence>
<dbReference type="Proteomes" id="UP000783686">
    <property type="component" value="Unassembled WGS sequence"/>
</dbReference>
<organism evidence="2 3">
    <name type="scientific">Bursaphelenchus okinawaensis</name>
    <dbReference type="NCBI Taxonomy" id="465554"/>
    <lineage>
        <taxon>Eukaryota</taxon>
        <taxon>Metazoa</taxon>
        <taxon>Ecdysozoa</taxon>
        <taxon>Nematoda</taxon>
        <taxon>Chromadorea</taxon>
        <taxon>Rhabditida</taxon>
        <taxon>Tylenchina</taxon>
        <taxon>Tylenchomorpha</taxon>
        <taxon>Aphelenchoidea</taxon>
        <taxon>Aphelenchoididae</taxon>
        <taxon>Bursaphelenchus</taxon>
    </lineage>
</organism>
<keyword evidence="1" id="KW-0472">Membrane</keyword>
<dbReference type="Proteomes" id="UP000614601">
    <property type="component" value="Unassembled WGS sequence"/>
</dbReference>